<dbReference type="HOGENOM" id="CLU_055524_6_1_1"/>
<evidence type="ECO:0000256" key="1">
    <source>
        <dbReference type="ARBA" id="ARBA00004141"/>
    </source>
</evidence>
<evidence type="ECO:0000313" key="11">
    <source>
        <dbReference type="EnsemblMetazoa" id="XP_019773145.1"/>
    </source>
</evidence>
<keyword evidence="5 6" id="KW-0472">Membrane</keyword>
<dbReference type="AlphaFoldDB" id="J3JUM3"/>
<feature type="transmembrane region" description="Helical" evidence="6">
    <location>
        <begin position="16"/>
        <end position="39"/>
    </location>
</feature>
<evidence type="ECO:0000313" key="10">
    <source>
        <dbReference type="EMBL" id="ERL84920.1"/>
    </source>
</evidence>
<evidence type="ECO:0000313" key="7">
    <source>
        <dbReference type="EMBL" id="AEE61900.1"/>
    </source>
</evidence>
<dbReference type="PROSITE" id="PS00421">
    <property type="entry name" value="TM4_1"/>
    <property type="match status" value="1"/>
</dbReference>
<evidence type="ECO:0000313" key="8">
    <source>
        <dbReference type="EMBL" id="ENN81658.1"/>
    </source>
</evidence>
<dbReference type="EMBL" id="KB735111">
    <property type="protein sequence ID" value="ENN83444.1"/>
    <property type="molecule type" value="Genomic_DNA"/>
</dbReference>
<dbReference type="EMBL" id="KB740076">
    <property type="protein sequence ID" value="ENN81658.1"/>
    <property type="molecule type" value="Genomic_DNA"/>
</dbReference>
<comment type="similarity">
    <text evidence="2 6">Belongs to the tetraspanin (TM4SF) family.</text>
</comment>
<evidence type="ECO:0000313" key="13">
    <source>
        <dbReference type="Proteomes" id="UP000030742"/>
    </source>
</evidence>
<feature type="transmembrane region" description="Helical" evidence="6">
    <location>
        <begin position="92"/>
        <end position="111"/>
    </location>
</feature>
<reference evidence="12 13" key="2">
    <citation type="journal article" date="2013" name="Genome Biol.">
        <title>Draft genome of the mountain pine beetle, Dendroctonus ponderosae Hopkins, a major forest pest.</title>
        <authorList>
            <person name="Keeling C.I."/>
            <person name="Yuen M.M."/>
            <person name="Liao N.Y."/>
            <person name="Docking T.R."/>
            <person name="Chan S.K."/>
            <person name="Taylor G.A."/>
            <person name="Palmquist D.L."/>
            <person name="Jackman S.D."/>
            <person name="Nguyen A."/>
            <person name="Li M."/>
            <person name="Henderson H."/>
            <person name="Janes J.K."/>
            <person name="Zhao Y."/>
            <person name="Pandoh P."/>
            <person name="Moore R."/>
            <person name="Sperling F.A."/>
            <person name="Huber D.P."/>
            <person name="Birol I."/>
            <person name="Jones S.J."/>
            <person name="Bohlmann J."/>
        </authorList>
    </citation>
    <scope>NUCLEOTIDE SEQUENCE</scope>
</reference>
<dbReference type="KEGG" id="dpa:109546712"/>
<proteinExistence type="evidence at transcript level"/>
<evidence type="ECO:0000256" key="6">
    <source>
        <dbReference type="RuleBase" id="RU361218"/>
    </source>
</evidence>
<dbReference type="InterPro" id="IPR018503">
    <property type="entry name" value="Tetraspanin_CS"/>
</dbReference>
<dbReference type="PANTHER" id="PTHR19282">
    <property type="entry name" value="TETRASPANIN"/>
    <property type="match status" value="1"/>
</dbReference>
<accession>J3JUM3</accession>
<dbReference type="PANTHER" id="PTHR19282:SF28">
    <property type="entry name" value="TETRASPANIN"/>
    <property type="match status" value="1"/>
</dbReference>
<evidence type="ECO:0000256" key="3">
    <source>
        <dbReference type="ARBA" id="ARBA00022692"/>
    </source>
</evidence>
<evidence type="ECO:0000256" key="4">
    <source>
        <dbReference type="ARBA" id="ARBA00022989"/>
    </source>
</evidence>
<dbReference type="EnsemblMetazoa" id="XM_019917586.1">
    <property type="protein sequence ID" value="XP_019773145.1"/>
    <property type="gene ID" value="LOC109546587"/>
</dbReference>
<evidence type="ECO:0000313" key="12">
    <source>
        <dbReference type="Proteomes" id="UP000019118"/>
    </source>
</evidence>
<reference evidence="11" key="3">
    <citation type="submission" date="2024-08" db="UniProtKB">
        <authorList>
            <consortium name="EnsemblMetazoa"/>
        </authorList>
    </citation>
    <scope>IDENTIFICATION</scope>
</reference>
<keyword evidence="12" id="KW-1185">Reference proteome</keyword>
<dbReference type="EMBL" id="KB631643">
    <property type="protein sequence ID" value="ERL84920.1"/>
    <property type="molecule type" value="Genomic_DNA"/>
</dbReference>
<dbReference type="PRINTS" id="PR00259">
    <property type="entry name" value="TMFOUR"/>
</dbReference>
<comment type="subcellular location">
    <subcellularLocation>
        <location evidence="1 6">Membrane</location>
        <topology evidence="1 6">Multi-pass membrane protein</topology>
    </subcellularLocation>
</comment>
<name>J3JUM3_DENPD</name>
<dbReference type="OrthoDB" id="10051815at2759"/>
<keyword evidence="3 6" id="KW-0812">Transmembrane</keyword>
<dbReference type="PIRSF" id="PIRSF002419">
    <property type="entry name" value="Tetraspanin"/>
    <property type="match status" value="1"/>
</dbReference>
<organism evidence="7">
    <name type="scientific">Dendroctonus ponderosae</name>
    <name type="common">Mountain pine beetle</name>
    <dbReference type="NCBI Taxonomy" id="77166"/>
    <lineage>
        <taxon>Eukaryota</taxon>
        <taxon>Metazoa</taxon>
        <taxon>Ecdysozoa</taxon>
        <taxon>Arthropoda</taxon>
        <taxon>Hexapoda</taxon>
        <taxon>Insecta</taxon>
        <taxon>Pterygota</taxon>
        <taxon>Neoptera</taxon>
        <taxon>Endopterygota</taxon>
        <taxon>Coleoptera</taxon>
        <taxon>Polyphaga</taxon>
        <taxon>Cucujiformia</taxon>
        <taxon>Curculionidae</taxon>
        <taxon>Scolytinae</taxon>
        <taxon>Dendroctonus</taxon>
    </lineage>
</organism>
<evidence type="ECO:0000256" key="2">
    <source>
        <dbReference type="ARBA" id="ARBA00006840"/>
    </source>
</evidence>
<dbReference type="GO" id="GO:0005886">
    <property type="term" value="C:plasma membrane"/>
    <property type="evidence" value="ECO:0007669"/>
    <property type="project" value="TreeGrafter"/>
</dbReference>
<dbReference type="Proteomes" id="UP000030742">
    <property type="component" value="Unassembled WGS sequence"/>
</dbReference>
<protein>
    <recommendedName>
        <fullName evidence="6">Tetraspanin</fullName>
    </recommendedName>
</protein>
<dbReference type="InterPro" id="IPR008952">
    <property type="entry name" value="Tetraspanin_EC2_sf"/>
</dbReference>
<dbReference type="EnsemblMetazoa" id="XM_019917789.1">
    <property type="protein sequence ID" value="XP_019773348.1"/>
    <property type="gene ID" value="LOC109546712"/>
</dbReference>
<dbReference type="InterPro" id="IPR000301">
    <property type="entry name" value="Tetraspanin_animals"/>
</dbReference>
<dbReference type="OMA" id="DMLMRTM"/>
<dbReference type="EMBL" id="BT126938">
    <property type="protein sequence ID" value="AEE61900.1"/>
    <property type="molecule type" value="mRNA"/>
</dbReference>
<sequence length="284" mass="32455">METEKNLDFGMRCIKYMLCVANLMFVIVGLLLICIGYTIKTIYLNFDEFMETYYYNPSTLAIVIGFFIFIVALFGCIGALKESTFLVNSYAFFLTIIFILQLSVSIAAYAMRSNIENSVHSNMLQAMKYYDVSYNAFTWNSTQYNLQCCGIYSYGEWSLYSNRSGFALTSIVKDKHTTLYVPTTCCMNEQCSYDSLFKDGCLNRLVYVVSQCALLLGVGALCVAFIQVLGIVFASMLAKSIRKVKTQRLVEREERRRNFYDQVVKNQEAKPKTPMLYTPKDSEA</sequence>
<keyword evidence="4 6" id="KW-1133">Transmembrane helix</keyword>
<dbReference type="InterPro" id="IPR018499">
    <property type="entry name" value="Tetraspanin/Peripherin"/>
</dbReference>
<feature type="transmembrane region" description="Helical" evidence="6">
    <location>
        <begin position="59"/>
        <end position="80"/>
    </location>
</feature>
<evidence type="ECO:0000313" key="9">
    <source>
        <dbReference type="EMBL" id="ENN83444.1"/>
    </source>
</evidence>
<dbReference type="SUPFAM" id="SSF48652">
    <property type="entry name" value="Tetraspanin"/>
    <property type="match status" value="1"/>
</dbReference>
<dbReference type="CDD" id="cd03127">
    <property type="entry name" value="tetraspanin_LEL"/>
    <property type="match status" value="1"/>
</dbReference>
<dbReference type="STRING" id="77166.J3JUM3"/>
<gene>
    <name evidence="11" type="primary">109546712</name>
    <name evidence="10" type="ORF">D910_02343</name>
    <name evidence="9" type="ORF">YQE_00198</name>
    <name evidence="8" type="ORF">YQE_01956</name>
</gene>
<feature type="transmembrane region" description="Helical" evidence="6">
    <location>
        <begin position="205"/>
        <end position="238"/>
    </location>
</feature>
<dbReference type="Proteomes" id="UP000019118">
    <property type="component" value="Unassembled WGS sequence"/>
</dbReference>
<dbReference type="Pfam" id="PF00335">
    <property type="entry name" value="Tetraspanin"/>
    <property type="match status" value="1"/>
</dbReference>
<dbReference type="Gene3D" id="1.10.1450.10">
    <property type="entry name" value="Tetraspanin"/>
    <property type="match status" value="1"/>
</dbReference>
<evidence type="ECO:0000256" key="5">
    <source>
        <dbReference type="ARBA" id="ARBA00023136"/>
    </source>
</evidence>
<reference evidence="7" key="1">
    <citation type="journal article" date="2012" name="Insect Biochem. Mol. Biol.">
        <title>Transcriptome and full-length cDNA resources for the mountain pine beetle, Dendroctonus ponderosae Hopkins, a major insect pest of pine forests.</title>
        <authorList>
            <person name="Keeling C.I."/>
            <person name="Henderson H."/>
            <person name="Li M."/>
            <person name="Yuen M."/>
            <person name="Clark E.L."/>
            <person name="Fraser J.D."/>
            <person name="Huber D.P."/>
            <person name="Liao N.Y."/>
            <person name="Roderick Docking T."/>
            <person name="Birol I."/>
            <person name="Chan S.K."/>
            <person name="Taylor G.A."/>
            <person name="Palmquist D."/>
            <person name="Jones S.J."/>
            <person name="Bohlmann J."/>
        </authorList>
    </citation>
    <scope>NUCLEOTIDE SEQUENCE</scope>
    <source>
        <tissue evidence="7">Whole teneral adults of undetermined sex</tissue>
    </source>
</reference>